<dbReference type="Gene3D" id="3.40.30.10">
    <property type="entry name" value="Glutaredoxin"/>
    <property type="match status" value="1"/>
</dbReference>
<evidence type="ECO:0000313" key="4">
    <source>
        <dbReference type="EMBL" id="WRQ89821.1"/>
    </source>
</evidence>
<dbReference type="InterPro" id="IPR000866">
    <property type="entry name" value="AhpC/TSA"/>
</dbReference>
<evidence type="ECO:0000259" key="3">
    <source>
        <dbReference type="PROSITE" id="PS51352"/>
    </source>
</evidence>
<gene>
    <name evidence="4" type="ORF">K1X11_010430</name>
</gene>
<name>A0ABZ1CEE8_9BACT</name>
<accession>A0ABZ1CEE8</accession>
<dbReference type="InterPro" id="IPR050553">
    <property type="entry name" value="Thioredoxin_ResA/DsbE_sf"/>
</dbReference>
<dbReference type="PANTHER" id="PTHR42852">
    <property type="entry name" value="THIOL:DISULFIDE INTERCHANGE PROTEIN DSBE"/>
    <property type="match status" value="1"/>
</dbReference>
<evidence type="ECO:0000256" key="2">
    <source>
        <dbReference type="SAM" id="SignalP"/>
    </source>
</evidence>
<sequence length="178" mass="19134">MKKYALVLTLGLSLTLVAACSGDGGTTESASAATADVAALPDLGTAPSWTLAKLDGTKLSSADLKGKVVVVDFWATWCPPCREEIPGYVEMQRELEAQGVVIVGVSLDRAGVPVVQKFAQDYEINYPIVMGDQDLTETFGGIEAIPTTFLIDRDGKIRHRKVGSMSREDYEPLVRSLL</sequence>
<keyword evidence="1" id="KW-0676">Redox-active center</keyword>
<dbReference type="Proteomes" id="UP000738431">
    <property type="component" value="Chromosome"/>
</dbReference>
<dbReference type="SUPFAM" id="SSF52833">
    <property type="entry name" value="Thioredoxin-like"/>
    <property type="match status" value="1"/>
</dbReference>
<feature type="signal peptide" evidence="2">
    <location>
        <begin position="1"/>
        <end position="18"/>
    </location>
</feature>
<evidence type="ECO:0000313" key="5">
    <source>
        <dbReference type="Proteomes" id="UP000738431"/>
    </source>
</evidence>
<dbReference type="Pfam" id="PF00578">
    <property type="entry name" value="AhpC-TSA"/>
    <property type="match status" value="1"/>
</dbReference>
<keyword evidence="2" id="KW-0732">Signal</keyword>
<dbReference type="InterPro" id="IPR036249">
    <property type="entry name" value="Thioredoxin-like_sf"/>
</dbReference>
<evidence type="ECO:0000256" key="1">
    <source>
        <dbReference type="ARBA" id="ARBA00023284"/>
    </source>
</evidence>
<dbReference type="InterPro" id="IPR013766">
    <property type="entry name" value="Thioredoxin_domain"/>
</dbReference>
<dbReference type="InterPro" id="IPR017937">
    <property type="entry name" value="Thioredoxin_CS"/>
</dbReference>
<dbReference type="PANTHER" id="PTHR42852:SF13">
    <property type="entry name" value="PROTEIN DIPZ"/>
    <property type="match status" value="1"/>
</dbReference>
<protein>
    <submittedName>
        <fullName evidence="4">TlpA disulfide reductase family protein</fullName>
    </submittedName>
</protein>
<dbReference type="PROSITE" id="PS51257">
    <property type="entry name" value="PROKAR_LIPOPROTEIN"/>
    <property type="match status" value="1"/>
</dbReference>
<dbReference type="CDD" id="cd02966">
    <property type="entry name" value="TlpA_like_family"/>
    <property type="match status" value="1"/>
</dbReference>
<feature type="chain" id="PRO_5046095442" evidence="2">
    <location>
        <begin position="19"/>
        <end position="178"/>
    </location>
</feature>
<organism evidence="4 5">
    <name type="scientific">Actomonas aquatica</name>
    <dbReference type="NCBI Taxonomy" id="2866162"/>
    <lineage>
        <taxon>Bacteria</taxon>
        <taxon>Pseudomonadati</taxon>
        <taxon>Verrucomicrobiota</taxon>
        <taxon>Opitutia</taxon>
        <taxon>Opitutales</taxon>
        <taxon>Opitutaceae</taxon>
        <taxon>Actomonas</taxon>
    </lineage>
</organism>
<dbReference type="EMBL" id="CP139781">
    <property type="protein sequence ID" value="WRQ89821.1"/>
    <property type="molecule type" value="Genomic_DNA"/>
</dbReference>
<feature type="domain" description="Thioredoxin" evidence="3">
    <location>
        <begin position="40"/>
        <end position="178"/>
    </location>
</feature>
<dbReference type="RefSeq" id="WP_221032279.1">
    <property type="nucleotide sequence ID" value="NZ_CP139781.1"/>
</dbReference>
<dbReference type="PROSITE" id="PS00194">
    <property type="entry name" value="THIOREDOXIN_1"/>
    <property type="match status" value="1"/>
</dbReference>
<keyword evidence="5" id="KW-1185">Reference proteome</keyword>
<proteinExistence type="predicted"/>
<dbReference type="PROSITE" id="PS51352">
    <property type="entry name" value="THIOREDOXIN_2"/>
    <property type="match status" value="1"/>
</dbReference>
<reference evidence="4 5" key="1">
    <citation type="submission" date="2023-12" db="EMBL/GenBank/DDBJ databases">
        <title>Description of an unclassified Opitutus bacterium of Verrucomicrobiota.</title>
        <authorList>
            <person name="Zhang D.-F."/>
        </authorList>
    </citation>
    <scope>NUCLEOTIDE SEQUENCE [LARGE SCALE GENOMIC DNA]</scope>
    <source>
        <strain evidence="4 5">WL0086</strain>
    </source>
</reference>